<dbReference type="EMBL" id="CAHIKZ030000774">
    <property type="protein sequence ID" value="CAE1237955.1"/>
    <property type="molecule type" value="Genomic_DNA"/>
</dbReference>
<dbReference type="AlphaFoldDB" id="A0A812BSP5"/>
<evidence type="ECO:0000313" key="1">
    <source>
        <dbReference type="EMBL" id="CAE1237955.1"/>
    </source>
</evidence>
<sequence>MYQNTCPMIHSPDGDTFLFLYYYRYSSRRHICVFFSASVLTVCREKARNKNLQVGFILTEPKSRRYRAKITYAGSADDLTVLAGNSKSRRSPQEESTKFINPGVGDKPDNVVFITSLSLFLYLDVSVKESHSTPLTTCFSVSEKETLHLSVSQIRRKRPSPYLRNRPISLSAHHLFIYVSVLGKRQPLYLRLCLGARDPLSICISVSEKKPSLNLHLSLGEKETLSLSTSLSWVKKPSLYLRLCLAERDHRSISVSVTEGRPSLSAFQSREKRTSFICVSVSKEETLSLSLSLSLSLRLILGERDTLSICVSVSKKENLSLFASRSRKKRDSLPLPLSLSLSLYLSIYLSVSRFLLSPAQGGNIKTLRYHQRYLVES</sequence>
<gene>
    <name evidence="1" type="ORF">SPHA_21025</name>
</gene>
<proteinExistence type="predicted"/>
<name>A0A812BSP5_ACAPH</name>
<dbReference type="PANTHER" id="PTHR45598:SF1">
    <property type="entry name" value="4FE-4S FERREDOXIN-TYPE DOMAIN-CONTAINING PROTEIN"/>
    <property type="match status" value="1"/>
</dbReference>
<keyword evidence="2" id="KW-1185">Reference proteome</keyword>
<dbReference type="Proteomes" id="UP000597762">
    <property type="component" value="Unassembled WGS sequence"/>
</dbReference>
<evidence type="ECO:0000313" key="2">
    <source>
        <dbReference type="Proteomes" id="UP000597762"/>
    </source>
</evidence>
<comment type="caution">
    <text evidence="1">The sequence shown here is derived from an EMBL/GenBank/DDBJ whole genome shotgun (WGS) entry which is preliminary data.</text>
</comment>
<protein>
    <submittedName>
        <fullName evidence="1">Uncharacterized protein</fullName>
    </submittedName>
</protein>
<dbReference type="PANTHER" id="PTHR45598">
    <property type="entry name" value="PROTEIN CBG11839-RELATED"/>
    <property type="match status" value="1"/>
</dbReference>
<accession>A0A812BSP5</accession>
<reference evidence="1" key="1">
    <citation type="submission" date="2021-01" db="EMBL/GenBank/DDBJ databases">
        <authorList>
            <person name="Li R."/>
            <person name="Bekaert M."/>
        </authorList>
    </citation>
    <scope>NUCLEOTIDE SEQUENCE</scope>
    <source>
        <strain evidence="1">Farmed</strain>
    </source>
</reference>
<organism evidence="1 2">
    <name type="scientific">Acanthosepion pharaonis</name>
    <name type="common">Pharaoh cuttlefish</name>
    <name type="synonym">Sepia pharaonis</name>
    <dbReference type="NCBI Taxonomy" id="158019"/>
    <lineage>
        <taxon>Eukaryota</taxon>
        <taxon>Metazoa</taxon>
        <taxon>Spiralia</taxon>
        <taxon>Lophotrochozoa</taxon>
        <taxon>Mollusca</taxon>
        <taxon>Cephalopoda</taxon>
        <taxon>Coleoidea</taxon>
        <taxon>Decapodiformes</taxon>
        <taxon>Sepiida</taxon>
        <taxon>Sepiina</taxon>
        <taxon>Sepiidae</taxon>
        <taxon>Acanthosepion</taxon>
    </lineage>
</organism>